<name>A0AAU7Q2D7_9RICK</name>
<dbReference type="EMBL" id="CP157942">
    <property type="protein sequence ID" value="XBS67253.1"/>
    <property type="molecule type" value="Genomic_DNA"/>
</dbReference>
<reference evidence="1" key="1">
    <citation type="submission" date="2024-06" db="EMBL/GenBank/DDBJ databases">
        <authorList>
            <person name="Dussert Y."/>
            <person name="Peccoud J."/>
            <person name="Pigeault R."/>
        </authorList>
    </citation>
    <scope>NUCLEOTIDE SEQUENCE</scope>
    <source>
        <strain evidence="1">WArc</strain>
    </source>
</reference>
<dbReference type="AlphaFoldDB" id="A0AAU7Q2D7"/>
<dbReference type="RefSeq" id="WP_153295509.1">
    <property type="nucleotide sequence ID" value="NZ_CP157942.1"/>
</dbReference>
<organism evidence="1">
    <name type="scientific">Wolbachia endosymbiont of Armadillidium arcangelii</name>
    <dbReference type="NCBI Taxonomy" id="3158571"/>
    <lineage>
        <taxon>Bacteria</taxon>
        <taxon>Pseudomonadati</taxon>
        <taxon>Pseudomonadota</taxon>
        <taxon>Alphaproteobacteria</taxon>
        <taxon>Rickettsiales</taxon>
        <taxon>Anaplasmataceae</taxon>
        <taxon>Wolbachieae</taxon>
        <taxon>Wolbachia</taxon>
    </lineage>
</organism>
<proteinExistence type="predicted"/>
<sequence length="45" mass="5012">MMQGKLNQIAVIKDAVNATLKSRMREIRKYGSVGGIVAVKPNRRI</sequence>
<protein>
    <submittedName>
        <fullName evidence="1">Uncharacterized protein</fullName>
    </submittedName>
</protein>
<evidence type="ECO:0000313" key="1">
    <source>
        <dbReference type="EMBL" id="XBS67253.1"/>
    </source>
</evidence>
<gene>
    <name evidence="1" type="ORF">ABLO99_00710</name>
</gene>
<accession>A0AAU7Q2D7</accession>